<accession>A0ABR8SH05</accession>
<dbReference type="EMBL" id="JACSQM010000001">
    <property type="protein sequence ID" value="MBD7962771.1"/>
    <property type="molecule type" value="Genomic_DNA"/>
</dbReference>
<dbReference type="RefSeq" id="WP_191752073.1">
    <property type="nucleotide sequence ID" value="NZ_JACSQM010000001.1"/>
</dbReference>
<name>A0ABR8SH05_9BACL</name>
<evidence type="ECO:0000313" key="2">
    <source>
        <dbReference type="Proteomes" id="UP000603641"/>
    </source>
</evidence>
<gene>
    <name evidence="1" type="ORF">H9648_01805</name>
</gene>
<protein>
    <recommendedName>
        <fullName evidence="3">Fe/B12 periplasmic-binding domain-containing protein</fullName>
    </recommendedName>
</protein>
<dbReference type="Proteomes" id="UP000603641">
    <property type="component" value="Unassembled WGS sequence"/>
</dbReference>
<sequence>MAVVGILGMTHDEEMQKKYNYPLSLVEELIIEFKPDVICGVHPLSWELYLNNGVPQGILGETQKE</sequence>
<keyword evidence="2" id="KW-1185">Reference proteome</keyword>
<comment type="caution">
    <text evidence="1">The sequence shown here is derived from an EMBL/GenBank/DDBJ whole genome shotgun (WGS) entry which is preliminary data.</text>
</comment>
<organism evidence="1 2">
    <name type="scientific">Fictibacillus norfolkensis</name>
    <dbReference type="NCBI Taxonomy" id="2762233"/>
    <lineage>
        <taxon>Bacteria</taxon>
        <taxon>Bacillati</taxon>
        <taxon>Bacillota</taxon>
        <taxon>Bacilli</taxon>
        <taxon>Bacillales</taxon>
        <taxon>Fictibacillaceae</taxon>
        <taxon>Fictibacillus</taxon>
    </lineage>
</organism>
<evidence type="ECO:0008006" key="3">
    <source>
        <dbReference type="Google" id="ProtNLM"/>
    </source>
</evidence>
<reference evidence="1 2" key="1">
    <citation type="submission" date="2020-08" db="EMBL/GenBank/DDBJ databases">
        <title>A Genomic Blueprint of the Chicken Gut Microbiome.</title>
        <authorList>
            <person name="Gilroy R."/>
            <person name="Ravi A."/>
            <person name="Getino M."/>
            <person name="Pursley I."/>
            <person name="Horton D.L."/>
            <person name="Alikhan N.-F."/>
            <person name="Baker D."/>
            <person name="Gharbi K."/>
            <person name="Hall N."/>
            <person name="Watson M."/>
            <person name="Adriaenssens E.M."/>
            <person name="Foster-Nyarko E."/>
            <person name="Jarju S."/>
            <person name="Secka A."/>
            <person name="Antonio M."/>
            <person name="Oren A."/>
            <person name="Chaudhuri R."/>
            <person name="La Ragione R.M."/>
            <person name="Hildebrand F."/>
            <person name="Pallen M.J."/>
        </authorList>
    </citation>
    <scope>NUCLEOTIDE SEQUENCE [LARGE SCALE GENOMIC DNA]</scope>
    <source>
        <strain evidence="1 2">Sa2CUA10</strain>
    </source>
</reference>
<evidence type="ECO:0000313" key="1">
    <source>
        <dbReference type="EMBL" id="MBD7962771.1"/>
    </source>
</evidence>
<proteinExistence type="predicted"/>